<reference evidence="1 2" key="1">
    <citation type="journal article" date="2016" name="Int. J. Syst. Evol. Microbiol.">
        <title>Pseudaminobacter manganicus sp. nov., isolated from sludge of a manganese mine.</title>
        <authorList>
            <person name="Li J."/>
            <person name="Huang J."/>
            <person name="Liao S."/>
            <person name="Wang G."/>
        </authorList>
    </citation>
    <scope>NUCLEOTIDE SEQUENCE [LARGE SCALE GENOMIC DNA]</scope>
    <source>
        <strain evidence="1 2">JH-7</strain>
    </source>
</reference>
<sequence>MSAFYALAHDDKIELLTDGAVYEDDGTLTAIRRKVWYSDKIPMAITGRGAAKAVELVAYAFLLTDMIGSVDNTIDGITKALDKLADKAAATESEPAMIEMLVATISETRGPMLLYASNANAYGLDWLEPFKLYDVGREWGGGAPIDPAGLDLSAGLRSCGVELFERMRRVSDINPARPDLPAIHGIGGHVDLTTVTASGITVERLRTWPDIIGEKIDPFRGDLAEAA</sequence>
<organism evidence="1 2">
    <name type="scientific">Manganibacter manganicus</name>
    <dbReference type="NCBI Taxonomy" id="1873176"/>
    <lineage>
        <taxon>Bacteria</taxon>
        <taxon>Pseudomonadati</taxon>
        <taxon>Pseudomonadota</taxon>
        <taxon>Alphaproteobacteria</taxon>
        <taxon>Hyphomicrobiales</taxon>
        <taxon>Phyllobacteriaceae</taxon>
        <taxon>Manganibacter</taxon>
    </lineage>
</organism>
<gene>
    <name evidence="1" type="ORF">BFN67_01675</name>
</gene>
<keyword evidence="2" id="KW-1185">Reference proteome</keyword>
<proteinExistence type="predicted"/>
<evidence type="ECO:0000313" key="1">
    <source>
        <dbReference type="EMBL" id="OQM77572.1"/>
    </source>
</evidence>
<dbReference type="Proteomes" id="UP000191905">
    <property type="component" value="Unassembled WGS sequence"/>
</dbReference>
<name>A0A1V8RWL2_9HYPH</name>
<evidence type="ECO:0000313" key="2">
    <source>
        <dbReference type="Proteomes" id="UP000191905"/>
    </source>
</evidence>
<protein>
    <submittedName>
        <fullName evidence="1">Uncharacterized protein</fullName>
    </submittedName>
</protein>
<dbReference type="EMBL" id="MDET01000001">
    <property type="protein sequence ID" value="OQM77572.1"/>
    <property type="molecule type" value="Genomic_DNA"/>
</dbReference>
<dbReference type="AlphaFoldDB" id="A0A1V8RWL2"/>
<comment type="caution">
    <text evidence="1">The sequence shown here is derived from an EMBL/GenBank/DDBJ whole genome shotgun (WGS) entry which is preliminary data.</text>
</comment>
<accession>A0A1V8RWL2</accession>
<dbReference type="STRING" id="1873176.BFN67_01675"/>